<organism evidence="1 2">
    <name type="scientific">Cichorium intybus</name>
    <name type="common">Chicory</name>
    <dbReference type="NCBI Taxonomy" id="13427"/>
    <lineage>
        <taxon>Eukaryota</taxon>
        <taxon>Viridiplantae</taxon>
        <taxon>Streptophyta</taxon>
        <taxon>Embryophyta</taxon>
        <taxon>Tracheophyta</taxon>
        <taxon>Spermatophyta</taxon>
        <taxon>Magnoliopsida</taxon>
        <taxon>eudicotyledons</taxon>
        <taxon>Gunneridae</taxon>
        <taxon>Pentapetalae</taxon>
        <taxon>asterids</taxon>
        <taxon>campanulids</taxon>
        <taxon>Asterales</taxon>
        <taxon>Asteraceae</taxon>
        <taxon>Cichorioideae</taxon>
        <taxon>Cichorieae</taxon>
        <taxon>Cichoriinae</taxon>
        <taxon>Cichorium</taxon>
    </lineage>
</organism>
<evidence type="ECO:0000313" key="1">
    <source>
        <dbReference type="EMBL" id="KAI3791671.1"/>
    </source>
</evidence>
<name>A0ACB9H8N2_CICIN</name>
<dbReference type="EMBL" id="CM042009">
    <property type="protein sequence ID" value="KAI3791671.1"/>
    <property type="molecule type" value="Genomic_DNA"/>
</dbReference>
<protein>
    <submittedName>
        <fullName evidence="1">Uncharacterized protein</fullName>
    </submittedName>
</protein>
<sequence>MRWMSEDECGGGGGGVKQLAAAIASYGGRAVVVVAGLIGEDEGQVKSDRERGKKVSDGRRCPVAAKLVLVTKSHLFKPTLPASKERMIGKQANFFHQGDYHFKLRRLVLRAFTPESIKHMVSDIESNTCSLAVVVIV</sequence>
<keyword evidence="2" id="KW-1185">Reference proteome</keyword>
<proteinExistence type="predicted"/>
<gene>
    <name evidence="1" type="ORF">L2E82_05532</name>
</gene>
<reference evidence="1 2" key="2">
    <citation type="journal article" date="2022" name="Mol. Ecol. Resour.">
        <title>The genomes of chicory, endive, great burdock and yacon provide insights into Asteraceae paleo-polyploidization history and plant inulin production.</title>
        <authorList>
            <person name="Fan W."/>
            <person name="Wang S."/>
            <person name="Wang H."/>
            <person name="Wang A."/>
            <person name="Jiang F."/>
            <person name="Liu H."/>
            <person name="Zhao H."/>
            <person name="Xu D."/>
            <person name="Zhang Y."/>
        </authorList>
    </citation>
    <scope>NUCLEOTIDE SEQUENCE [LARGE SCALE GENOMIC DNA]</scope>
    <source>
        <strain evidence="2">cv. Punajuju</strain>
        <tissue evidence="1">Leaves</tissue>
    </source>
</reference>
<dbReference type="Proteomes" id="UP001055811">
    <property type="component" value="Linkage Group LG01"/>
</dbReference>
<comment type="caution">
    <text evidence="1">The sequence shown here is derived from an EMBL/GenBank/DDBJ whole genome shotgun (WGS) entry which is preliminary data.</text>
</comment>
<reference evidence="2" key="1">
    <citation type="journal article" date="2022" name="Mol. Ecol. Resour.">
        <title>The genomes of chicory, endive, great burdock and yacon provide insights into Asteraceae palaeo-polyploidization history and plant inulin production.</title>
        <authorList>
            <person name="Fan W."/>
            <person name="Wang S."/>
            <person name="Wang H."/>
            <person name="Wang A."/>
            <person name="Jiang F."/>
            <person name="Liu H."/>
            <person name="Zhao H."/>
            <person name="Xu D."/>
            <person name="Zhang Y."/>
        </authorList>
    </citation>
    <scope>NUCLEOTIDE SEQUENCE [LARGE SCALE GENOMIC DNA]</scope>
    <source>
        <strain evidence="2">cv. Punajuju</strain>
    </source>
</reference>
<evidence type="ECO:0000313" key="2">
    <source>
        <dbReference type="Proteomes" id="UP001055811"/>
    </source>
</evidence>
<accession>A0ACB9H8N2</accession>